<feature type="compositionally biased region" description="Low complexity" evidence="7">
    <location>
        <begin position="204"/>
        <end position="256"/>
    </location>
</feature>
<proteinExistence type="inferred from homology"/>
<feature type="compositionally biased region" description="Basic residues" evidence="7">
    <location>
        <begin position="671"/>
        <end position="695"/>
    </location>
</feature>
<gene>
    <name evidence="9" type="ORF">BOTBODRAFT_35707</name>
</gene>
<evidence type="ECO:0000313" key="9">
    <source>
        <dbReference type="EMBL" id="KDQ11165.1"/>
    </source>
</evidence>
<keyword evidence="3 6" id="KW-0677">Repeat</keyword>
<dbReference type="GO" id="GO:0034087">
    <property type="term" value="P:establishment of mitotic sister chromatid cohesion"/>
    <property type="evidence" value="ECO:0007669"/>
    <property type="project" value="TreeGrafter"/>
</dbReference>
<evidence type="ECO:0000256" key="4">
    <source>
        <dbReference type="ARBA" id="ARBA00023242"/>
    </source>
</evidence>
<evidence type="ECO:0000256" key="5">
    <source>
        <dbReference type="ARBA" id="ARBA00023306"/>
    </source>
</evidence>
<dbReference type="CDD" id="cd23958">
    <property type="entry name" value="SCC2"/>
    <property type="match status" value="1"/>
</dbReference>
<evidence type="ECO:0000256" key="3">
    <source>
        <dbReference type="ARBA" id="ARBA00022737"/>
    </source>
</evidence>
<dbReference type="GO" id="GO:0140588">
    <property type="term" value="P:chromatin looping"/>
    <property type="evidence" value="ECO:0007669"/>
    <property type="project" value="InterPro"/>
</dbReference>
<dbReference type="FunCoup" id="A0A067M8Y5">
    <property type="interactions" value="164"/>
</dbReference>
<feature type="compositionally biased region" description="Acidic residues" evidence="7">
    <location>
        <begin position="701"/>
        <end position="716"/>
    </location>
</feature>
<dbReference type="GO" id="GO:0010468">
    <property type="term" value="P:regulation of gene expression"/>
    <property type="evidence" value="ECO:0007669"/>
    <property type="project" value="InterPro"/>
</dbReference>
<dbReference type="InterPro" id="IPR033031">
    <property type="entry name" value="Scc2/Nipped-B"/>
</dbReference>
<dbReference type="InterPro" id="IPR011989">
    <property type="entry name" value="ARM-like"/>
</dbReference>
<dbReference type="Gene3D" id="1.25.10.10">
    <property type="entry name" value="Leucine-rich Repeat Variant"/>
    <property type="match status" value="1"/>
</dbReference>
<evidence type="ECO:0000256" key="1">
    <source>
        <dbReference type="ARBA" id="ARBA00004123"/>
    </source>
</evidence>
<reference evidence="10" key="1">
    <citation type="journal article" date="2014" name="Proc. Natl. Acad. Sci. U.S.A.">
        <title>Extensive sampling of basidiomycete genomes demonstrates inadequacy of the white-rot/brown-rot paradigm for wood decay fungi.</title>
        <authorList>
            <person name="Riley R."/>
            <person name="Salamov A.A."/>
            <person name="Brown D.W."/>
            <person name="Nagy L.G."/>
            <person name="Floudas D."/>
            <person name="Held B.W."/>
            <person name="Levasseur A."/>
            <person name="Lombard V."/>
            <person name="Morin E."/>
            <person name="Otillar R."/>
            <person name="Lindquist E.A."/>
            <person name="Sun H."/>
            <person name="LaButti K.M."/>
            <person name="Schmutz J."/>
            <person name="Jabbour D."/>
            <person name="Luo H."/>
            <person name="Baker S.E."/>
            <person name="Pisabarro A.G."/>
            <person name="Walton J.D."/>
            <person name="Blanchette R.A."/>
            <person name="Henrissat B."/>
            <person name="Martin F."/>
            <person name="Cullen D."/>
            <person name="Hibbett D.S."/>
            <person name="Grigoriev I.V."/>
        </authorList>
    </citation>
    <scope>NUCLEOTIDE SEQUENCE [LARGE SCALE GENOMIC DNA]</scope>
    <source>
        <strain evidence="10">FD-172 SS1</strain>
    </source>
</reference>
<sequence>MSNTWYPGPDGEGHGDQYQSSPAQHYHANAPAVSDSQRLLGVYPFASATPTSHVARHLSNLTISTPIPSFSQSQYHGSGYGQHHNPPPYSEYPDGVSPLVAPTLPPPGPERQYWDTHQSETVRLLSHQQSQYDNYAPSPYPPAPVEPYYQPQPMQPTYLHPSSNWAPPNYQCGPFASSILQSFPYTSFFQPSFIPPGATISRTSSLSMALAPSSSTRRSHSHSQSQPQPQPQSQSQSQRHPQPQPQAPSHSLQQQQPPQPPPPQSRVQVQPSLPSPPLPQTESAPIHPTYTAEQSSSFFNEFLAQTTREAAVKNPPPPPSPSPTPTPPTPPPVPTPVQRPPPALPTLSTSTFPPVTPRRPPALPAPESSPDPLALVPSQSSTVTRAPPTNVISTLKRKGEELLSPSVKRPSVEPSAPRARETSGGSTSSATATTTPLTSKGKIAFPHRRMEAYVEVPRLATSKSWTPVRSSMSQLTSQFLAGSSGGSNGSGRNHVHSQGSVSKGSFSSEGSGRSVKKSSIPDVRATMTKSATSKRTGDRDERGPLEKLVALVEDIFEAEDSLGPELPSADSEFAGFFSRLTVDPSRPLLSSSIITKLTKVIGQVARPAKRLRLATRENLANTPKQAGLATVEPQMLSRLLKLLERSVRIGEDLDPFVGPVVSGRSEVPSTPRKKKKAPNSKTKKGRKTPSRRSKTPKAEEEQATGESDGEGEDAMDVDAKGDELSEEDFKKLDRVLEMARESVVAADCCVALLSADKLPKQLYSEELITSCFGTIKNHLTKVIYPFVEATGDIHGHSTALLVHLVKGTAADAKARRHQIGEIFQILSIVIPRVDNLVSRLDQAMSDSIIIQAVYIAIGPFFVVESGTEGKGKDKNSVVMATLGGNSALRGLRLSALSLIRSIFAAHEEQRSWIIEEILTSLIKLPDLKQKSGQFRLRDGRSIHTVSALLLQLVQTSAHDVRIKARQFTKRRRELVAQASFASNGNAEQKEDILTDQDREEIRLYTSALDSATKAAKAIVLFLTQRSGKGKSTKNSNEAEYRAIFDNLISDLLCVLHWPEWPAASLLLSIVCKLMVSSLDDVKTANAADTNALKSAALDHLGVIAARLRSSALRFNTLENTAPSKSNGLKSIEEIIAKVDRQGLDVLISSHLDVYSHLSKRSTDDQAYDSARELTAATWGHEIASSLNQCDSILQKMADQGPEVEDERASLEQLALRLKVALREVWSNGNNDVFDVGSEADVARVDSLSEEIGSLQSLKNAFDPILNVILLSLDASAVFMRTKALRALGQIVTSDPTTLRGANVRKAIESHLLDSSPAVRDAAVELIGKYIIQMPAVAGDYYQRIADRIADTGMGVRKRVIKLLKSVYLVTDDFSRKVDICSRLVLRMLDEDDTVKDLAVKTVEELWFSETLDQPVVANQSEDNFQFPAKQTTTTKVAVIMAVTGHFRDRHTLLEDLFHQVATGPEGKGAANVLERYTEICDALIDSLVDAQDSPGFNVVNCIKTIYLFTTAHPSIISSAKAATLLPYLKNATTVEEQLISDYLLKIFRTCIPHMPKTATKFAQELQQCLQPMVIKPSPSGGSAALQETVSCLCVVVNYMTHDYVRLIGLLRSCNGKLREALARPANQIPTPAQLRGLAVLIYIVSLLGEHCDFDRLRTENEGLAKDINKISQGSITEYIYGILLTLYERIADPPTRGRILQCLGFLFRAHPTLMTKETSATMMDAIFESPELEARGRLLKIMQDFLISESLKHASQEKAANKLKSNGHVNMEELVGNTGGFAESGVSSAIVQRYLPQILDAALTRNLAIQASAVDILGFTIKQGLAHPLQCLPVIVALETSANGKLSSRALALHSILHTKHASLLNTRYLECARMSYTYQSQITDGPVQGYRMQPITTALLHHWYALVREKRNMRQDFLKAILKAFELDPSSLAQEQDDVDFARYMAENVSAFEYKTQEEVLTVIRHLTKVLSVAGMQLMDTLSRLDVIPADAAGIPTGEDVVMSDSQDNRVCMDDPLPFIRASVTVGIIMMLKSYLKSLYGMSEDKCSKWVPGKKSAVGDRPAVRRLETPISWDRMPFATAPVLTHADAKAQQSTLLELWSEDGVTEPEDDML</sequence>
<dbReference type="GO" id="GO:1990414">
    <property type="term" value="P:replication-born double-strand break repair via sister chromatid exchange"/>
    <property type="evidence" value="ECO:0007669"/>
    <property type="project" value="TreeGrafter"/>
</dbReference>
<feature type="compositionally biased region" description="Basic and acidic residues" evidence="7">
    <location>
        <begin position="535"/>
        <end position="544"/>
    </location>
</feature>
<evidence type="ECO:0000256" key="7">
    <source>
        <dbReference type="SAM" id="MobiDB-lite"/>
    </source>
</evidence>
<dbReference type="InterPro" id="IPR024986">
    <property type="entry name" value="Nipped-B_C"/>
</dbReference>
<evidence type="ECO:0000259" key="8">
    <source>
        <dbReference type="Pfam" id="PF12830"/>
    </source>
</evidence>
<feature type="region of interest" description="Disordered" evidence="7">
    <location>
        <begin position="204"/>
        <end position="544"/>
    </location>
</feature>
<dbReference type="HOGENOM" id="CLU_000655_0_0_1"/>
<dbReference type="GO" id="GO:0061775">
    <property type="term" value="F:cohesin loader activity"/>
    <property type="evidence" value="ECO:0007669"/>
    <property type="project" value="InterPro"/>
</dbReference>
<keyword evidence="4 6" id="KW-0539">Nucleus</keyword>
<dbReference type="InParanoid" id="A0A067M8Y5"/>
<feature type="compositionally biased region" description="Low complexity" evidence="7">
    <location>
        <begin position="497"/>
        <end position="513"/>
    </location>
</feature>
<dbReference type="EMBL" id="KL198061">
    <property type="protein sequence ID" value="KDQ11165.1"/>
    <property type="molecule type" value="Genomic_DNA"/>
</dbReference>
<feature type="region of interest" description="Disordered" evidence="7">
    <location>
        <begin position="72"/>
        <end position="113"/>
    </location>
</feature>
<evidence type="ECO:0000256" key="2">
    <source>
        <dbReference type="ARBA" id="ARBA00009252"/>
    </source>
</evidence>
<dbReference type="SUPFAM" id="SSF48371">
    <property type="entry name" value="ARM repeat"/>
    <property type="match status" value="1"/>
</dbReference>
<keyword evidence="10" id="KW-1185">Reference proteome</keyword>
<evidence type="ECO:0000313" key="10">
    <source>
        <dbReference type="Proteomes" id="UP000027195"/>
    </source>
</evidence>
<feature type="compositionally biased region" description="Pro residues" evidence="7">
    <location>
        <begin position="314"/>
        <end position="344"/>
    </location>
</feature>
<feature type="compositionally biased region" description="Polar residues" evidence="7">
    <location>
        <begin position="291"/>
        <end position="308"/>
    </location>
</feature>
<dbReference type="InterPro" id="IPR026003">
    <property type="entry name" value="Cohesin_HEAT"/>
</dbReference>
<dbReference type="OrthoDB" id="418242at2759"/>
<dbReference type="InterPro" id="IPR016024">
    <property type="entry name" value="ARM-type_fold"/>
</dbReference>
<dbReference type="GO" id="GO:0090694">
    <property type="term" value="C:Scc2-Scc4 cohesin loading complex"/>
    <property type="evidence" value="ECO:0007669"/>
    <property type="project" value="TreeGrafter"/>
</dbReference>
<comment type="subcellular location">
    <subcellularLocation>
        <location evidence="1 6">Nucleus</location>
    </subcellularLocation>
</comment>
<comment type="similarity">
    <text evidence="2 6">Belongs to the SCC2/Nipped-B family.</text>
</comment>
<dbReference type="GO" id="GO:0003682">
    <property type="term" value="F:chromatin binding"/>
    <property type="evidence" value="ECO:0007669"/>
    <property type="project" value="TreeGrafter"/>
</dbReference>
<dbReference type="STRING" id="930990.A0A067M8Y5"/>
<organism evidence="9 10">
    <name type="scientific">Botryobasidium botryosum (strain FD-172 SS1)</name>
    <dbReference type="NCBI Taxonomy" id="930990"/>
    <lineage>
        <taxon>Eukaryota</taxon>
        <taxon>Fungi</taxon>
        <taxon>Dikarya</taxon>
        <taxon>Basidiomycota</taxon>
        <taxon>Agaricomycotina</taxon>
        <taxon>Agaricomycetes</taxon>
        <taxon>Cantharellales</taxon>
        <taxon>Botryobasidiaceae</taxon>
        <taxon>Botryobasidium</taxon>
    </lineage>
</organism>
<protein>
    <recommendedName>
        <fullName evidence="6">Sister chromatid cohesion protein</fullName>
    </recommendedName>
</protein>
<dbReference type="GO" id="GO:0071169">
    <property type="term" value="P:establishment of protein localization to chromatin"/>
    <property type="evidence" value="ECO:0007669"/>
    <property type="project" value="TreeGrafter"/>
</dbReference>
<dbReference type="PRINTS" id="PR01217">
    <property type="entry name" value="PRICHEXTENSN"/>
</dbReference>
<feature type="domain" description="Sister chromatid cohesion C-terminal" evidence="8">
    <location>
        <begin position="1787"/>
        <end position="1971"/>
    </location>
</feature>
<feature type="compositionally biased region" description="Pro residues" evidence="7">
    <location>
        <begin position="354"/>
        <end position="369"/>
    </location>
</feature>
<keyword evidence="5 6" id="KW-0131">Cell cycle</keyword>
<accession>A0A067M8Y5</accession>
<dbReference type="PANTHER" id="PTHR21704">
    <property type="entry name" value="NIPPED-B-LIKE PROTEIN DELANGIN SCC2-RELATED"/>
    <property type="match status" value="1"/>
</dbReference>
<feature type="compositionally biased region" description="Low complexity" evidence="7">
    <location>
        <begin position="422"/>
        <end position="435"/>
    </location>
</feature>
<dbReference type="Pfam" id="PF12765">
    <property type="entry name" value="Cohesin_HEAT"/>
    <property type="match status" value="1"/>
</dbReference>
<feature type="region of interest" description="Disordered" evidence="7">
    <location>
        <begin position="1"/>
        <end position="32"/>
    </location>
</feature>
<dbReference type="Proteomes" id="UP000027195">
    <property type="component" value="Unassembled WGS sequence"/>
</dbReference>
<feature type="compositionally biased region" description="Polar residues" evidence="7">
    <location>
        <begin position="461"/>
        <end position="481"/>
    </location>
</feature>
<dbReference type="Pfam" id="PF12830">
    <property type="entry name" value="Nipped-B_C"/>
    <property type="match status" value="1"/>
</dbReference>
<dbReference type="PANTHER" id="PTHR21704:SF18">
    <property type="entry name" value="NIPPED-B-LIKE PROTEIN"/>
    <property type="match status" value="1"/>
</dbReference>
<feature type="region of interest" description="Disordered" evidence="7">
    <location>
        <begin position="658"/>
        <end position="724"/>
    </location>
</feature>
<name>A0A067M8Y5_BOTB1</name>
<evidence type="ECO:0000256" key="6">
    <source>
        <dbReference type="RuleBase" id="RU364107"/>
    </source>
</evidence>